<dbReference type="Proteomes" id="UP001501009">
    <property type="component" value="Unassembled WGS sequence"/>
</dbReference>
<name>A0ABP7J848_9ACTN</name>
<dbReference type="RefSeq" id="WP_275777456.1">
    <property type="nucleotide sequence ID" value="NZ_BAABDE010000034.1"/>
</dbReference>
<accession>A0ABP7J848</accession>
<keyword evidence="1" id="KW-0732">Signal</keyword>
<feature type="signal peptide" evidence="1">
    <location>
        <begin position="1"/>
        <end position="25"/>
    </location>
</feature>
<reference evidence="3" key="1">
    <citation type="journal article" date="2019" name="Int. J. Syst. Evol. Microbiol.">
        <title>The Global Catalogue of Microorganisms (GCM) 10K type strain sequencing project: providing services to taxonomists for standard genome sequencing and annotation.</title>
        <authorList>
            <consortium name="The Broad Institute Genomics Platform"/>
            <consortium name="The Broad Institute Genome Sequencing Center for Infectious Disease"/>
            <person name="Wu L."/>
            <person name="Ma J."/>
        </authorList>
    </citation>
    <scope>NUCLEOTIDE SEQUENCE [LARGE SCALE GENOMIC DNA]</scope>
    <source>
        <strain evidence="3">JCM 17138</strain>
    </source>
</reference>
<gene>
    <name evidence="2" type="ORF">GCM10022403_082390</name>
</gene>
<evidence type="ECO:0000313" key="3">
    <source>
        <dbReference type="Proteomes" id="UP001501009"/>
    </source>
</evidence>
<organism evidence="2 3">
    <name type="scientific">Streptomyces coacervatus</name>
    <dbReference type="NCBI Taxonomy" id="647381"/>
    <lineage>
        <taxon>Bacteria</taxon>
        <taxon>Bacillati</taxon>
        <taxon>Actinomycetota</taxon>
        <taxon>Actinomycetes</taxon>
        <taxon>Kitasatosporales</taxon>
        <taxon>Streptomycetaceae</taxon>
        <taxon>Streptomyces</taxon>
    </lineage>
</organism>
<evidence type="ECO:0000313" key="2">
    <source>
        <dbReference type="EMBL" id="GAA3837325.1"/>
    </source>
</evidence>
<proteinExistence type="predicted"/>
<feature type="chain" id="PRO_5046099690" evidence="1">
    <location>
        <begin position="26"/>
        <end position="47"/>
    </location>
</feature>
<comment type="caution">
    <text evidence="2">The sequence shown here is derived from an EMBL/GenBank/DDBJ whole genome shotgun (WGS) entry which is preliminary data.</text>
</comment>
<dbReference type="EMBL" id="BAABDE010000034">
    <property type="protein sequence ID" value="GAA3837325.1"/>
    <property type="molecule type" value="Genomic_DNA"/>
</dbReference>
<keyword evidence="3" id="KW-1185">Reference proteome</keyword>
<evidence type="ECO:0000256" key="1">
    <source>
        <dbReference type="SAM" id="SignalP"/>
    </source>
</evidence>
<protein>
    <submittedName>
        <fullName evidence="2">Uncharacterized protein</fullName>
    </submittedName>
</protein>
<sequence>MKRRVAAVLAVAVAGLILFAVPAAAHDGRADVESNDWNIPLTNIGIL</sequence>